<gene>
    <name evidence="9" type="ORF">CGXH109_LOCUS33071</name>
</gene>
<evidence type="ECO:0000313" key="9">
    <source>
        <dbReference type="EMBL" id="CAI0644195.1"/>
    </source>
</evidence>
<protein>
    <recommendedName>
        <fullName evidence="8">Major facilitator superfamily (MFS) profile domain-containing protein</fullName>
    </recommendedName>
</protein>
<feature type="transmembrane region" description="Helical" evidence="7">
    <location>
        <begin position="208"/>
        <end position="227"/>
    </location>
</feature>
<feature type="transmembrane region" description="Helical" evidence="7">
    <location>
        <begin position="239"/>
        <end position="259"/>
    </location>
</feature>
<sequence>MKANSVADAPSNFKSTPFRLSQILSTFQNPSVLFGDPHISVDMKQPSGGEAKAVGHELASVLPNDGLPWWKKSHLIKLNFCIVSFMLFTSSNGFDGSVMNGFLALSQWKDFMGNPTGAWLGFINAMYSLGAVIGYPLTAMLCNRWGRKIGLWLSVFISLVGTALQTAAPNQAAFITARFLMGVSQGLSVGAPLLIAENAFPTHRGIASSIYNSGWYVGAIVAAWATFGTRNMEGSPSWRIPSGLMALLPLMTVPALFLMDESPRWLVSMDRANEARMNLAKAHCGGDINAPLVTFEMVEIEETLKAEKLANESTSWADLWSTPGNRHRLWISVSLGIFAQWSGNGVVSYYLAIILESVGITSVTDQTLISGCLQIWNLIWSAAAAICVDKVGRKALFMASGIIMLVSYIIVTGLSGSFATSGNGPTGIAVVPFLFIYFLGYDIALTPLVISYPVEIWTYQMRARGLAVCQMVSLGAIFFNTFINPIALDAIQWKYYFVFVAILVAMLVTVWFTYPETRGRTLESIAWLFDGDEANVGIATAENTLKSTNQHIEDHTTDESQEKQ</sequence>
<feature type="transmembrane region" description="Helical" evidence="7">
    <location>
        <begin position="118"/>
        <end position="137"/>
    </location>
</feature>
<comment type="similarity">
    <text evidence="2">Belongs to the major facilitator superfamily. Sugar transporter (TC 2.A.1.1) family.</text>
</comment>
<dbReference type="SUPFAM" id="SSF103473">
    <property type="entry name" value="MFS general substrate transporter"/>
    <property type="match status" value="1"/>
</dbReference>
<dbReference type="InterPro" id="IPR050360">
    <property type="entry name" value="MFS_Sugar_Transporters"/>
</dbReference>
<dbReference type="AlphaFoldDB" id="A0A9W4RN64"/>
<keyword evidence="5 7" id="KW-1133">Transmembrane helix</keyword>
<keyword evidence="4 7" id="KW-0812">Transmembrane</keyword>
<dbReference type="Pfam" id="PF00083">
    <property type="entry name" value="Sugar_tr"/>
    <property type="match status" value="1"/>
</dbReference>
<dbReference type="PANTHER" id="PTHR48022:SF3">
    <property type="entry name" value="HEXOSE TRANSPORTER PROTEIN (AFU_ORTHOLOGUE AFUA_8G04480)-RELATED"/>
    <property type="match status" value="1"/>
</dbReference>
<evidence type="ECO:0000256" key="3">
    <source>
        <dbReference type="ARBA" id="ARBA00022448"/>
    </source>
</evidence>
<dbReference type="InterPro" id="IPR020846">
    <property type="entry name" value="MFS_dom"/>
</dbReference>
<organism evidence="9 10">
    <name type="scientific">Colletotrichum noveboracense</name>
    <dbReference type="NCBI Taxonomy" id="2664923"/>
    <lineage>
        <taxon>Eukaryota</taxon>
        <taxon>Fungi</taxon>
        <taxon>Dikarya</taxon>
        <taxon>Ascomycota</taxon>
        <taxon>Pezizomycotina</taxon>
        <taxon>Sordariomycetes</taxon>
        <taxon>Hypocreomycetidae</taxon>
        <taxon>Glomerellales</taxon>
        <taxon>Glomerellaceae</taxon>
        <taxon>Colletotrichum</taxon>
        <taxon>Colletotrichum gloeosporioides species complex</taxon>
    </lineage>
</organism>
<feature type="transmembrane region" description="Helical" evidence="7">
    <location>
        <begin position="149"/>
        <end position="168"/>
    </location>
</feature>
<evidence type="ECO:0000256" key="4">
    <source>
        <dbReference type="ARBA" id="ARBA00022692"/>
    </source>
</evidence>
<dbReference type="GO" id="GO:0016020">
    <property type="term" value="C:membrane"/>
    <property type="evidence" value="ECO:0007669"/>
    <property type="project" value="UniProtKB-SubCell"/>
</dbReference>
<feature type="transmembrane region" description="Helical" evidence="7">
    <location>
        <begin position="367"/>
        <end position="388"/>
    </location>
</feature>
<feature type="transmembrane region" description="Helical" evidence="7">
    <location>
        <begin position="329"/>
        <end position="355"/>
    </location>
</feature>
<feature type="domain" description="Major facilitator superfamily (MFS) profile" evidence="8">
    <location>
        <begin position="81"/>
        <end position="518"/>
    </location>
</feature>
<dbReference type="InterPro" id="IPR036259">
    <property type="entry name" value="MFS_trans_sf"/>
</dbReference>
<comment type="subcellular location">
    <subcellularLocation>
        <location evidence="1">Membrane</location>
        <topology evidence="1">Multi-pass membrane protein</topology>
    </subcellularLocation>
</comment>
<dbReference type="EMBL" id="CAMGZC010000150">
    <property type="protein sequence ID" value="CAI0644195.1"/>
    <property type="molecule type" value="Genomic_DNA"/>
</dbReference>
<dbReference type="InterPro" id="IPR005828">
    <property type="entry name" value="MFS_sugar_transport-like"/>
</dbReference>
<feature type="transmembrane region" description="Helical" evidence="7">
    <location>
        <begin position="434"/>
        <end position="454"/>
    </location>
</feature>
<reference evidence="9" key="1">
    <citation type="submission" date="2022-08" db="EMBL/GenBank/DDBJ databases">
        <authorList>
            <person name="Giroux E."/>
            <person name="Giroux E."/>
        </authorList>
    </citation>
    <scope>NUCLEOTIDE SEQUENCE</scope>
    <source>
        <strain evidence="9">H1091258</strain>
    </source>
</reference>
<keyword evidence="3" id="KW-0813">Transport</keyword>
<dbReference type="PANTHER" id="PTHR48022">
    <property type="entry name" value="PLASTIDIC GLUCOSE TRANSPORTER 4"/>
    <property type="match status" value="1"/>
</dbReference>
<keyword evidence="6 7" id="KW-0472">Membrane</keyword>
<feature type="transmembrane region" description="Helical" evidence="7">
    <location>
        <begin position="395"/>
        <end position="414"/>
    </location>
</feature>
<name>A0A9W4RN64_9PEZI</name>
<evidence type="ECO:0000256" key="2">
    <source>
        <dbReference type="ARBA" id="ARBA00010992"/>
    </source>
</evidence>
<dbReference type="Gene3D" id="1.20.1250.20">
    <property type="entry name" value="MFS general substrate transporter like domains"/>
    <property type="match status" value="1"/>
</dbReference>
<evidence type="ECO:0000256" key="1">
    <source>
        <dbReference type="ARBA" id="ARBA00004141"/>
    </source>
</evidence>
<accession>A0A9W4RN64</accession>
<evidence type="ECO:0000256" key="5">
    <source>
        <dbReference type="ARBA" id="ARBA00022989"/>
    </source>
</evidence>
<evidence type="ECO:0000313" key="10">
    <source>
        <dbReference type="Proteomes" id="UP001152533"/>
    </source>
</evidence>
<dbReference type="InterPro" id="IPR005829">
    <property type="entry name" value="Sugar_transporter_CS"/>
</dbReference>
<feature type="transmembrane region" description="Helical" evidence="7">
    <location>
        <begin position="174"/>
        <end position="196"/>
    </location>
</feature>
<dbReference type="GO" id="GO:0005351">
    <property type="term" value="F:carbohydrate:proton symporter activity"/>
    <property type="evidence" value="ECO:0007669"/>
    <property type="project" value="TreeGrafter"/>
</dbReference>
<dbReference type="Proteomes" id="UP001152533">
    <property type="component" value="Unassembled WGS sequence"/>
</dbReference>
<proteinExistence type="inferred from homology"/>
<evidence type="ECO:0000259" key="8">
    <source>
        <dbReference type="PROSITE" id="PS50850"/>
    </source>
</evidence>
<comment type="caution">
    <text evidence="9">The sequence shown here is derived from an EMBL/GenBank/DDBJ whole genome shotgun (WGS) entry which is preliminary data.</text>
</comment>
<dbReference type="FunFam" id="1.20.1250.20:FF:000134">
    <property type="entry name" value="MFS sugar transporter protein"/>
    <property type="match status" value="1"/>
</dbReference>
<dbReference type="PROSITE" id="PS50850">
    <property type="entry name" value="MFS"/>
    <property type="match status" value="1"/>
</dbReference>
<feature type="transmembrane region" description="Helical" evidence="7">
    <location>
        <begin position="495"/>
        <end position="514"/>
    </location>
</feature>
<keyword evidence="10" id="KW-1185">Reference proteome</keyword>
<feature type="transmembrane region" description="Helical" evidence="7">
    <location>
        <begin position="466"/>
        <end position="483"/>
    </location>
</feature>
<dbReference type="PROSITE" id="PS00216">
    <property type="entry name" value="SUGAR_TRANSPORT_1"/>
    <property type="match status" value="1"/>
</dbReference>
<feature type="transmembrane region" description="Helical" evidence="7">
    <location>
        <begin position="78"/>
        <end position="98"/>
    </location>
</feature>
<evidence type="ECO:0000256" key="6">
    <source>
        <dbReference type="ARBA" id="ARBA00023136"/>
    </source>
</evidence>
<evidence type="ECO:0000256" key="7">
    <source>
        <dbReference type="SAM" id="Phobius"/>
    </source>
</evidence>